<feature type="compositionally biased region" description="Pro residues" evidence="1">
    <location>
        <begin position="355"/>
        <end position="366"/>
    </location>
</feature>
<dbReference type="EMBL" id="BPPX01000042">
    <property type="protein sequence ID" value="GJC89509.1"/>
    <property type="molecule type" value="Genomic_DNA"/>
</dbReference>
<gene>
    <name evidence="2" type="ORF">ColLi_12347</name>
</gene>
<feature type="compositionally biased region" description="Low complexity" evidence="1">
    <location>
        <begin position="97"/>
        <end position="108"/>
    </location>
</feature>
<evidence type="ECO:0000313" key="3">
    <source>
        <dbReference type="Proteomes" id="UP001055172"/>
    </source>
</evidence>
<evidence type="ECO:0000313" key="2">
    <source>
        <dbReference type="EMBL" id="GJC89509.1"/>
    </source>
</evidence>
<dbReference type="Proteomes" id="UP001055172">
    <property type="component" value="Unassembled WGS sequence"/>
</dbReference>
<feature type="compositionally biased region" description="Polar residues" evidence="1">
    <location>
        <begin position="146"/>
        <end position="159"/>
    </location>
</feature>
<keyword evidence="3" id="KW-1185">Reference proteome</keyword>
<comment type="caution">
    <text evidence="2">The sequence shown here is derived from an EMBL/GenBank/DDBJ whole genome shotgun (WGS) entry which is preliminary data.</text>
</comment>
<dbReference type="AlphaFoldDB" id="A0AA37GZ40"/>
<organism evidence="2 3">
    <name type="scientific">Colletotrichum liriopes</name>
    <dbReference type="NCBI Taxonomy" id="708192"/>
    <lineage>
        <taxon>Eukaryota</taxon>
        <taxon>Fungi</taxon>
        <taxon>Dikarya</taxon>
        <taxon>Ascomycota</taxon>
        <taxon>Pezizomycotina</taxon>
        <taxon>Sordariomycetes</taxon>
        <taxon>Hypocreomycetidae</taxon>
        <taxon>Glomerellales</taxon>
        <taxon>Glomerellaceae</taxon>
        <taxon>Colletotrichum</taxon>
        <taxon>Colletotrichum spaethianum species complex</taxon>
    </lineage>
</organism>
<accession>A0AA37GZ40</accession>
<feature type="region of interest" description="Disordered" evidence="1">
    <location>
        <begin position="294"/>
        <end position="374"/>
    </location>
</feature>
<feature type="compositionally biased region" description="Polar residues" evidence="1">
    <location>
        <begin position="318"/>
        <end position="330"/>
    </location>
</feature>
<protein>
    <submittedName>
        <fullName evidence="2">Uncharacterized protein</fullName>
    </submittedName>
</protein>
<evidence type="ECO:0000256" key="1">
    <source>
        <dbReference type="SAM" id="MobiDB-lite"/>
    </source>
</evidence>
<feature type="compositionally biased region" description="Acidic residues" evidence="1">
    <location>
        <begin position="109"/>
        <end position="118"/>
    </location>
</feature>
<reference evidence="2 3" key="1">
    <citation type="submission" date="2021-07" db="EMBL/GenBank/DDBJ databases">
        <title>Genome data of Colletotrichum spaethianum.</title>
        <authorList>
            <person name="Utami Y.D."/>
            <person name="Hiruma K."/>
        </authorList>
    </citation>
    <scope>NUCLEOTIDE SEQUENCE [LARGE SCALE GENOMIC DNA]</scope>
    <source>
        <strain evidence="2 3">MAFF 242679</strain>
    </source>
</reference>
<name>A0AA37GZ40_9PEZI</name>
<proteinExistence type="predicted"/>
<sequence>MAPNPLWRADHSATVDIYTSCHPDKSYTIYAVKVHHGKRQEILSATGRDLEVAFESLHTKSSQEAYHFIDANGFSFPRGVKTVSGHCDGEESESSDSEASTVDASDSAADVDDDDDVSEQPITVLKPPPPPRWRGPQTHLDPRTTAAAQQPPLSSNFSHSMHPPQRRGLSTPAVPGTEETSLKPTCLTIKFPSHGEIRGHSEIITGHYAPSRSALCSTAMLHVRSQLQICESVLAQEIEPNQQVVLGAKLSLLTEGKKIHPISPTAGDDLSMYFKTKDISIFWIQVDFLKRPRQQKFPPSSGEAEGDFTSKVAPGGQQPATVLGTPSSHITALPLRVPQSLPPPDQSSLSHAPATRPPPPPPPSFPPGIRLPHY</sequence>
<feature type="region of interest" description="Disordered" evidence="1">
    <location>
        <begin position="83"/>
        <end position="181"/>
    </location>
</feature>